<accession>A0A1V6LV57</accession>
<dbReference type="Gene3D" id="2.40.420.20">
    <property type="match status" value="1"/>
</dbReference>
<dbReference type="Gene3D" id="2.40.50.100">
    <property type="match status" value="1"/>
</dbReference>
<dbReference type="InterPro" id="IPR006143">
    <property type="entry name" value="RND_pump_MFP"/>
</dbReference>
<dbReference type="Proteomes" id="UP000191680">
    <property type="component" value="Unassembled WGS sequence"/>
</dbReference>
<dbReference type="Pfam" id="PF25954">
    <property type="entry name" value="Beta-barrel_RND_2"/>
    <property type="match status" value="1"/>
</dbReference>
<evidence type="ECO:0000259" key="3">
    <source>
        <dbReference type="Pfam" id="PF25893"/>
    </source>
</evidence>
<evidence type="ECO:0000313" key="8">
    <source>
        <dbReference type="Proteomes" id="UP000191680"/>
    </source>
</evidence>
<organism evidence="7 8">
    <name type="scientific">Croceivirga radicis</name>
    <dbReference type="NCBI Taxonomy" id="1929488"/>
    <lineage>
        <taxon>Bacteria</taxon>
        <taxon>Pseudomonadati</taxon>
        <taxon>Bacteroidota</taxon>
        <taxon>Flavobacteriia</taxon>
        <taxon>Flavobacteriales</taxon>
        <taxon>Flavobacteriaceae</taxon>
        <taxon>Croceivirga</taxon>
    </lineage>
</organism>
<dbReference type="RefSeq" id="WP_080317638.1">
    <property type="nucleotide sequence ID" value="NZ_MTBC01000001.1"/>
</dbReference>
<feature type="domain" description="CzcB-like barrel-sandwich hybrid" evidence="6">
    <location>
        <begin position="101"/>
        <end position="217"/>
    </location>
</feature>
<dbReference type="AlphaFoldDB" id="A0A1V6LV57"/>
<sequence>MKKITTVFSIALVLAACGSKENNASIETLVAGKDVTAMSAKKQELDAQRKAIENQISLLDSAIVANDPERKLPLVSTLEIKPEEFHHYLELQGDVMTDQNVLIYPEMAGTLYRVYVKEGQKVSKGQLLAAIDDGGMSSQLAQIKTQAALAKTTFERQKRLWEQNIGSEIQYLQAKAQYEAQESAVKQLESQLGKSSIRAPFSGIIDDVIKDQGTVVSPGPGSEVFRIVNLNDMYIEVEVPEAHLQTVTPGKMVEVYFPILGETIKTKVRQTGNFINPSNRAFSVEIPVPNKGGTIKPNLTAQVKINDYTNENAILIPQSVVSENAEGEQYIYIAQESGNNNFIAHKQVIETGKTQGDYIEVLNGLKAGDQIISEGARSVRDEQEIRVGNTTETAKK</sequence>
<gene>
    <name evidence="7" type="ORF">BUL40_00460</name>
</gene>
<evidence type="ECO:0000259" key="6">
    <source>
        <dbReference type="Pfam" id="PF25973"/>
    </source>
</evidence>
<dbReference type="GO" id="GO:1990281">
    <property type="term" value="C:efflux pump complex"/>
    <property type="evidence" value="ECO:0007669"/>
    <property type="project" value="TreeGrafter"/>
</dbReference>
<dbReference type="OrthoDB" id="9806939at2"/>
<dbReference type="SUPFAM" id="SSF111369">
    <property type="entry name" value="HlyD-like secretion proteins"/>
    <property type="match status" value="1"/>
</dbReference>
<evidence type="ECO:0000256" key="1">
    <source>
        <dbReference type="ARBA" id="ARBA00009477"/>
    </source>
</evidence>
<dbReference type="InterPro" id="IPR058792">
    <property type="entry name" value="Beta-barrel_RND_2"/>
</dbReference>
<keyword evidence="8" id="KW-1185">Reference proteome</keyword>
<dbReference type="InterPro" id="IPR058647">
    <property type="entry name" value="BSH_CzcB-like"/>
</dbReference>
<dbReference type="Pfam" id="PF25967">
    <property type="entry name" value="RND-MFP_C"/>
    <property type="match status" value="1"/>
</dbReference>
<comment type="similarity">
    <text evidence="1">Belongs to the membrane fusion protein (MFP) (TC 8.A.1) family.</text>
</comment>
<dbReference type="InterPro" id="IPR058627">
    <property type="entry name" value="MdtA-like_C"/>
</dbReference>
<feature type="domain" description="CusB-like beta-barrel" evidence="4">
    <location>
        <begin position="235"/>
        <end position="307"/>
    </location>
</feature>
<evidence type="ECO:0000259" key="4">
    <source>
        <dbReference type="Pfam" id="PF25954"/>
    </source>
</evidence>
<evidence type="ECO:0000259" key="5">
    <source>
        <dbReference type="Pfam" id="PF25967"/>
    </source>
</evidence>
<dbReference type="PANTHER" id="PTHR30469">
    <property type="entry name" value="MULTIDRUG RESISTANCE PROTEIN MDTA"/>
    <property type="match status" value="1"/>
</dbReference>
<dbReference type="Gene3D" id="2.40.30.170">
    <property type="match status" value="1"/>
</dbReference>
<dbReference type="Gene3D" id="1.10.287.470">
    <property type="entry name" value="Helix hairpin bin"/>
    <property type="match status" value="1"/>
</dbReference>
<name>A0A1V6LV57_9FLAO</name>
<protein>
    <submittedName>
        <fullName evidence="7">Efflux transporter periplasmic adaptor subunit</fullName>
    </submittedName>
</protein>
<dbReference type="PROSITE" id="PS51257">
    <property type="entry name" value="PROKAR_LIPOPROTEIN"/>
    <property type="match status" value="1"/>
</dbReference>
<feature type="domain" description="Multidrug resistance protein MdtA-like C-terminal permuted SH3" evidence="5">
    <location>
        <begin position="312"/>
        <end position="376"/>
    </location>
</feature>
<dbReference type="NCBIfam" id="TIGR01730">
    <property type="entry name" value="RND_mfp"/>
    <property type="match status" value="1"/>
</dbReference>
<dbReference type="EMBL" id="MTBC01000001">
    <property type="protein sequence ID" value="OQD44062.1"/>
    <property type="molecule type" value="Genomic_DNA"/>
</dbReference>
<dbReference type="InterPro" id="IPR058648">
    <property type="entry name" value="HH_CzcB-like"/>
</dbReference>
<evidence type="ECO:0000256" key="2">
    <source>
        <dbReference type="SAM" id="Coils"/>
    </source>
</evidence>
<comment type="caution">
    <text evidence="7">The sequence shown here is derived from an EMBL/GenBank/DDBJ whole genome shotgun (WGS) entry which is preliminary data.</text>
</comment>
<feature type="coiled-coil region" evidence="2">
    <location>
        <begin position="35"/>
        <end position="62"/>
    </location>
</feature>
<dbReference type="Pfam" id="PF25973">
    <property type="entry name" value="BSH_CzcB"/>
    <property type="match status" value="1"/>
</dbReference>
<reference evidence="7 8" key="1">
    <citation type="submission" date="2016-12" db="EMBL/GenBank/DDBJ databases">
        <authorList>
            <person name="Song W.-J."/>
            <person name="Kurnit D.M."/>
        </authorList>
    </citation>
    <scope>NUCLEOTIDE SEQUENCE [LARGE SCALE GENOMIC DNA]</scope>
    <source>
        <strain evidence="7 8">HSG9</strain>
    </source>
</reference>
<dbReference type="GO" id="GO:0015562">
    <property type="term" value="F:efflux transmembrane transporter activity"/>
    <property type="evidence" value="ECO:0007669"/>
    <property type="project" value="TreeGrafter"/>
</dbReference>
<keyword evidence="2" id="KW-0175">Coiled coil</keyword>
<feature type="domain" description="CzcB-like alpha-helical hairpin" evidence="3">
    <location>
        <begin position="136"/>
        <end position="192"/>
    </location>
</feature>
<dbReference type="PANTHER" id="PTHR30469:SF15">
    <property type="entry name" value="HLYD FAMILY OF SECRETION PROTEINS"/>
    <property type="match status" value="1"/>
</dbReference>
<proteinExistence type="inferred from homology"/>
<dbReference type="Pfam" id="PF25893">
    <property type="entry name" value="HH_CzcB"/>
    <property type="match status" value="1"/>
</dbReference>
<evidence type="ECO:0000313" key="7">
    <source>
        <dbReference type="EMBL" id="OQD44062.1"/>
    </source>
</evidence>